<evidence type="ECO:0000259" key="2">
    <source>
        <dbReference type="Pfam" id="PF18395"/>
    </source>
</evidence>
<feature type="region of interest" description="Disordered" evidence="1">
    <location>
        <begin position="339"/>
        <end position="364"/>
    </location>
</feature>
<feature type="region of interest" description="Disordered" evidence="1">
    <location>
        <begin position="397"/>
        <end position="425"/>
    </location>
</feature>
<dbReference type="EMBL" id="PTIX01000024">
    <property type="protein sequence ID" value="PPK63772.1"/>
    <property type="molecule type" value="Genomic_DNA"/>
</dbReference>
<dbReference type="RefSeq" id="WP_104482396.1">
    <property type="nucleotide sequence ID" value="NZ_CP154825.1"/>
</dbReference>
<comment type="caution">
    <text evidence="3">The sequence shown here is derived from an EMBL/GenBank/DDBJ whole genome shotgun (WGS) entry which is preliminary data.</text>
</comment>
<reference evidence="3 4" key="1">
    <citation type="submission" date="2018-02" db="EMBL/GenBank/DDBJ databases">
        <title>Genomic Encyclopedia of Archaeal and Bacterial Type Strains, Phase II (KMG-II): from individual species to whole genera.</title>
        <authorList>
            <person name="Goeker M."/>
        </authorList>
    </citation>
    <scope>NUCLEOTIDE SEQUENCE [LARGE SCALE GENOMIC DNA]</scope>
    <source>
        <strain evidence="3 4">YU 961-1</strain>
    </source>
</reference>
<evidence type="ECO:0000256" key="1">
    <source>
        <dbReference type="SAM" id="MobiDB-lite"/>
    </source>
</evidence>
<feature type="domain" description="Cas3 C-terminal" evidence="2">
    <location>
        <begin position="8"/>
        <end position="115"/>
    </location>
</feature>
<dbReference type="OrthoDB" id="3187690at2"/>
<dbReference type="NCBIfam" id="TIGR02547">
    <property type="entry name" value="casA_cse1"/>
    <property type="match status" value="1"/>
</dbReference>
<dbReference type="Proteomes" id="UP000239203">
    <property type="component" value="Unassembled WGS sequence"/>
</dbReference>
<keyword evidence="4" id="KW-1185">Reference proteome</keyword>
<evidence type="ECO:0000313" key="3">
    <source>
        <dbReference type="EMBL" id="PPK63772.1"/>
    </source>
</evidence>
<dbReference type="InterPro" id="IPR013381">
    <property type="entry name" value="CRISPR-assoc_prot_Cse1"/>
</dbReference>
<protein>
    <submittedName>
        <fullName evidence="3">CRISPR system Cascade subunit CasA</fullName>
    </submittedName>
</protein>
<dbReference type="Pfam" id="PF18395">
    <property type="entry name" value="Cas3_C"/>
    <property type="match status" value="1"/>
</dbReference>
<feature type="compositionally biased region" description="Basic residues" evidence="1">
    <location>
        <begin position="411"/>
        <end position="421"/>
    </location>
</feature>
<evidence type="ECO:0000313" key="4">
    <source>
        <dbReference type="Proteomes" id="UP000239203"/>
    </source>
</evidence>
<sequence>MNSGSGDDSDPHVDVVLVRTGRDGWATPVGGAAEVVLTDPGPPDATIVAELLAAAVRLVSDVDLPDEVVWAIEDSPTPELFRRSPWLHRHKVLVLRDGRCAVDGHVLVYDPVSGIRVVEVGAEPESEPGFDLGREPWIPVVTVDGDQEFVGIEDVILRAHELRRIAAEAPTMTAALHRLILAVFHRVYGPPSENAWAELWSADAFAEEPVRDYLRRHEFDLFHPKLPFMQCAALASLPPATPGKLVPYRAVGNNVTLFDHTTATDRLLLTPAEAARWLVTTQAFDPGGMKTPYEKDKSSERAPCNGFGVVLVEGATLKETLLLNAIVYRPLDELPPMTTAEDHPVWESATGPAPTPDRRTPRGWTDLLTWPSRRVLLSTTRVDGELKVDGVVLTPGTRLSASGPDEEKMAAYRKPRGPRGKPKQDAPMYAVRLDAVRRIWRHSVELFTVDNWQEGRSRQRPPALDQIDTLVERGAIYRSAVYTLRVFGQRLDSKASVVEAWLEDEVSAPVALMRATRSERFSGFMGAAIMVADDAGSALRALQSEFRSELRGSQANPIDLSFWPRLGRPFDTFLRGLAEAEVNRRADTPVADQWVHVVTEAATETADRWLRGTQTEPTKLVVLGRHDKQFRDRLTAAKQRFRADAAAFIKGEGEER</sequence>
<dbReference type="Pfam" id="PF09481">
    <property type="entry name" value="CRISPR_Cse1"/>
    <property type="match status" value="1"/>
</dbReference>
<dbReference type="AlphaFoldDB" id="A0A2S6GEY0"/>
<proteinExistence type="predicted"/>
<dbReference type="InterPro" id="IPR041372">
    <property type="entry name" value="Cas3_C"/>
</dbReference>
<gene>
    <name evidence="3" type="ORF">CLV40_12412</name>
</gene>
<organism evidence="3 4">
    <name type="scientific">Actinokineospora auranticolor</name>
    <dbReference type="NCBI Taxonomy" id="155976"/>
    <lineage>
        <taxon>Bacteria</taxon>
        <taxon>Bacillati</taxon>
        <taxon>Actinomycetota</taxon>
        <taxon>Actinomycetes</taxon>
        <taxon>Pseudonocardiales</taxon>
        <taxon>Pseudonocardiaceae</taxon>
        <taxon>Actinokineospora</taxon>
    </lineage>
</organism>
<accession>A0A2S6GEY0</accession>
<name>A0A2S6GEY0_9PSEU</name>